<dbReference type="RefSeq" id="WP_146946018.1">
    <property type="nucleotide sequence ID" value="NZ_VOQF01000001.1"/>
</dbReference>
<sequence length="90" mass="10827">MQLIDYIGKNDFNMIYFSMSLLKDIDYKINSNILYYKNQVIHYIDSCIESFVETLHVKCSLQTIYKAEIYQLLTPKLNKLYEKHRLFSCL</sequence>
<name>A0A5C6WB85_9BACI</name>
<dbReference type="Proteomes" id="UP000321363">
    <property type="component" value="Unassembled WGS sequence"/>
</dbReference>
<keyword evidence="2" id="KW-1185">Reference proteome</keyword>
<evidence type="ECO:0000313" key="1">
    <source>
        <dbReference type="EMBL" id="TXC93159.1"/>
    </source>
</evidence>
<reference evidence="1 2" key="1">
    <citation type="journal article" date="2005" name="Int. J. Syst. Evol. Microbiol.">
        <title>Bacillus litoralis sp. nov., isolated from a tidal flat of the Yellow Sea in Korea.</title>
        <authorList>
            <person name="Yoon J.H."/>
            <person name="Oh T.K."/>
        </authorList>
    </citation>
    <scope>NUCLEOTIDE SEQUENCE [LARGE SCALE GENOMIC DNA]</scope>
    <source>
        <strain evidence="1 2">SW-211</strain>
    </source>
</reference>
<comment type="caution">
    <text evidence="1">The sequence shown here is derived from an EMBL/GenBank/DDBJ whole genome shotgun (WGS) entry which is preliminary data.</text>
</comment>
<evidence type="ECO:0000313" key="2">
    <source>
        <dbReference type="Proteomes" id="UP000321363"/>
    </source>
</evidence>
<dbReference type="OrthoDB" id="2876446at2"/>
<proteinExistence type="predicted"/>
<gene>
    <name evidence="1" type="ORF">FS935_02910</name>
</gene>
<dbReference type="EMBL" id="VOQF01000001">
    <property type="protein sequence ID" value="TXC93159.1"/>
    <property type="molecule type" value="Genomic_DNA"/>
</dbReference>
<dbReference type="AlphaFoldDB" id="A0A5C6WB85"/>
<accession>A0A5C6WB85</accession>
<organism evidence="1 2">
    <name type="scientific">Metabacillus litoralis</name>
    <dbReference type="NCBI Taxonomy" id="152268"/>
    <lineage>
        <taxon>Bacteria</taxon>
        <taxon>Bacillati</taxon>
        <taxon>Bacillota</taxon>
        <taxon>Bacilli</taxon>
        <taxon>Bacillales</taxon>
        <taxon>Bacillaceae</taxon>
        <taxon>Metabacillus</taxon>
    </lineage>
</organism>
<protein>
    <submittedName>
        <fullName evidence="1">Uncharacterized protein</fullName>
    </submittedName>
</protein>